<feature type="region of interest" description="Disordered" evidence="1">
    <location>
        <begin position="158"/>
        <end position="214"/>
    </location>
</feature>
<evidence type="ECO:0000313" key="2">
    <source>
        <dbReference type="EMBL" id="ETO09215.1"/>
    </source>
</evidence>
<comment type="caution">
    <text evidence="2">The sequence shown here is derived from an EMBL/GenBank/DDBJ whole genome shotgun (WGS) entry which is preliminary data.</text>
</comment>
<gene>
    <name evidence="2" type="ORF">RFI_28171</name>
</gene>
<feature type="non-terminal residue" evidence="2">
    <location>
        <position position="235"/>
    </location>
</feature>
<keyword evidence="3" id="KW-1185">Reference proteome</keyword>
<feature type="compositionally biased region" description="Low complexity" evidence="1">
    <location>
        <begin position="103"/>
        <end position="123"/>
    </location>
</feature>
<protein>
    <submittedName>
        <fullName evidence="2">Uncharacterized protein</fullName>
    </submittedName>
</protein>
<name>X6M862_RETFI</name>
<organism evidence="2 3">
    <name type="scientific">Reticulomyxa filosa</name>
    <dbReference type="NCBI Taxonomy" id="46433"/>
    <lineage>
        <taxon>Eukaryota</taxon>
        <taxon>Sar</taxon>
        <taxon>Rhizaria</taxon>
        <taxon>Retaria</taxon>
        <taxon>Foraminifera</taxon>
        <taxon>Monothalamids</taxon>
        <taxon>Reticulomyxidae</taxon>
        <taxon>Reticulomyxa</taxon>
    </lineage>
</organism>
<sequence length="235" mass="27582">MKSQENMFRLELHELGLYIKDVKKQDAERKKIEERFYHELAEYDKQVSRFFTSHGYQAPPIPIPQGVQFYKSLNQVQMQNQYQFQNRNQSQPLQMEINDYSLQQQQQQQQQQPQQQQQQQQQQISVIPLHSDEGDANAHEQEKQNKPKEVSQIEEIKQAEDDFDAPQLPSENISTIPTQEQAKETLVPIKTQNSNEFGKGGQMNPLDNLDYDDPSQRLRDTIWTENPNANVNPLD</sequence>
<evidence type="ECO:0000256" key="1">
    <source>
        <dbReference type="SAM" id="MobiDB-lite"/>
    </source>
</evidence>
<dbReference type="Proteomes" id="UP000023152">
    <property type="component" value="Unassembled WGS sequence"/>
</dbReference>
<evidence type="ECO:0000313" key="3">
    <source>
        <dbReference type="Proteomes" id="UP000023152"/>
    </source>
</evidence>
<feature type="compositionally biased region" description="Polar residues" evidence="1">
    <location>
        <begin position="169"/>
        <end position="180"/>
    </location>
</feature>
<reference evidence="2 3" key="1">
    <citation type="journal article" date="2013" name="Curr. Biol.">
        <title>The Genome of the Foraminiferan Reticulomyxa filosa.</title>
        <authorList>
            <person name="Glockner G."/>
            <person name="Hulsmann N."/>
            <person name="Schleicher M."/>
            <person name="Noegel A.A."/>
            <person name="Eichinger L."/>
            <person name="Gallinger C."/>
            <person name="Pawlowski J."/>
            <person name="Sierra R."/>
            <person name="Euteneuer U."/>
            <person name="Pillet L."/>
            <person name="Moustafa A."/>
            <person name="Platzer M."/>
            <person name="Groth M."/>
            <person name="Szafranski K."/>
            <person name="Schliwa M."/>
        </authorList>
    </citation>
    <scope>NUCLEOTIDE SEQUENCE [LARGE SCALE GENOMIC DNA]</scope>
</reference>
<accession>X6M862</accession>
<dbReference type="AlphaFoldDB" id="X6M862"/>
<feature type="region of interest" description="Disordered" evidence="1">
    <location>
        <begin position="101"/>
        <end position="124"/>
    </location>
</feature>
<proteinExistence type="predicted"/>
<dbReference type="EMBL" id="ASPP01024238">
    <property type="protein sequence ID" value="ETO09215.1"/>
    <property type="molecule type" value="Genomic_DNA"/>
</dbReference>